<keyword evidence="5 7" id="KW-0378">Hydrolase</keyword>
<dbReference type="InterPro" id="IPR050110">
    <property type="entry name" value="Glyoxalase_II_hydrolase"/>
</dbReference>
<feature type="binding site" evidence="7">
    <location>
        <position position="58"/>
    </location>
    <ligand>
        <name>Zn(2+)</name>
        <dbReference type="ChEBI" id="CHEBI:29105"/>
        <label>1</label>
    </ligand>
</feature>
<dbReference type="UniPathway" id="UPA00619">
    <property type="reaction ID" value="UER00676"/>
</dbReference>
<dbReference type="SMART" id="SM00849">
    <property type="entry name" value="Lactamase_B"/>
    <property type="match status" value="1"/>
</dbReference>
<dbReference type="OrthoDB" id="9802248at2"/>
<dbReference type="InterPro" id="IPR036866">
    <property type="entry name" value="RibonucZ/Hydroxyglut_hydro"/>
</dbReference>
<evidence type="ECO:0000256" key="6">
    <source>
        <dbReference type="ARBA" id="ARBA00022833"/>
    </source>
</evidence>
<reference evidence="9 10" key="1">
    <citation type="submission" date="2014-03" db="EMBL/GenBank/DDBJ databases">
        <title>Bradyrhizobium valentinum sp. nov., isolated from effective nodules of Lupinus mariae-josephae, a lupine endemic of basic-lime soils in Eastern Spain.</title>
        <authorList>
            <person name="Duran D."/>
            <person name="Rey L."/>
            <person name="Navarro A."/>
            <person name="Busquets A."/>
            <person name="Imperial J."/>
            <person name="Ruiz-Argueso T."/>
        </authorList>
    </citation>
    <scope>NUCLEOTIDE SEQUENCE [LARGE SCALE GENOMIC DNA]</scope>
    <source>
        <strain evidence="9 10">PAC68</strain>
    </source>
</reference>
<dbReference type="STRING" id="280332.CQ12_18195"/>
<dbReference type="InterPro" id="IPR035680">
    <property type="entry name" value="Clx_II_MBL"/>
</dbReference>
<evidence type="ECO:0000256" key="4">
    <source>
        <dbReference type="ARBA" id="ARBA00022723"/>
    </source>
</evidence>
<feature type="binding site" evidence="7">
    <location>
        <position position="133"/>
    </location>
    <ligand>
        <name>Zn(2+)</name>
        <dbReference type="ChEBI" id="CHEBI:29105"/>
        <label>2</label>
    </ligand>
</feature>
<dbReference type="Proteomes" id="UP000050863">
    <property type="component" value="Unassembled WGS sequence"/>
</dbReference>
<comment type="similarity">
    <text evidence="3 7">Belongs to the metallo-beta-lactamase superfamily. Glyoxalase II family.</text>
</comment>
<comment type="caution">
    <text evidence="9">The sequence shown here is derived from an EMBL/GenBank/DDBJ whole genome shotgun (WGS) entry which is preliminary data.</text>
</comment>
<feature type="binding site" evidence="7">
    <location>
        <position position="114"/>
    </location>
    <ligand>
        <name>Zn(2+)</name>
        <dbReference type="ChEBI" id="CHEBI:29105"/>
        <label>1</label>
    </ligand>
</feature>
<feature type="binding site" evidence="7">
    <location>
        <position position="171"/>
    </location>
    <ligand>
        <name>Zn(2+)</name>
        <dbReference type="ChEBI" id="CHEBI:29105"/>
        <label>2</label>
    </ligand>
</feature>
<dbReference type="InterPro" id="IPR017782">
    <property type="entry name" value="Hydroxyacylglutathione_Hdrlase"/>
</dbReference>
<sequence>MAAEIRTFTCLSDNFGYLIHDPATKATASIDAPEAGPIIKALEREGWALTDILITHHHHDHVGGVAELKQKYNCRVVAPHDKSTKIANVDLRTAHGDVLKVGSLLVRVLETPGHTLDHISYVFDGEKAVFAADTLFSIGCGRVFEGTYPMMWDSLLKLRALPDDFKLYCGHEYTASNVKFALTVDGDNPALQARAEEVTRLRAENKPTIPVLLGEEKKTNVFLRADEPSVAARLHMKGASAVEVFGELRERKNKS</sequence>
<evidence type="ECO:0000256" key="1">
    <source>
        <dbReference type="ARBA" id="ARBA00001623"/>
    </source>
</evidence>
<feature type="domain" description="Metallo-beta-lactamase" evidence="8">
    <location>
        <begin position="13"/>
        <end position="171"/>
    </location>
</feature>
<dbReference type="NCBIfam" id="TIGR03413">
    <property type="entry name" value="GSH_gloB"/>
    <property type="match status" value="1"/>
</dbReference>
<comment type="function">
    <text evidence="7">Thiolesterase that catalyzes the hydrolysis of S-D-lactoyl-glutathione to form glutathione and D-lactic acid.</text>
</comment>
<dbReference type="PANTHER" id="PTHR43705">
    <property type="entry name" value="HYDROXYACYLGLUTATHIONE HYDROLASE"/>
    <property type="match status" value="1"/>
</dbReference>
<dbReference type="PANTHER" id="PTHR43705:SF1">
    <property type="entry name" value="HYDROXYACYLGLUTATHIONE HYDROLASE GLOB"/>
    <property type="match status" value="1"/>
</dbReference>
<dbReference type="Pfam" id="PF00753">
    <property type="entry name" value="Lactamase_B"/>
    <property type="match status" value="1"/>
</dbReference>
<dbReference type="SUPFAM" id="SSF56281">
    <property type="entry name" value="Metallo-hydrolase/oxidoreductase"/>
    <property type="match status" value="1"/>
</dbReference>
<evidence type="ECO:0000256" key="7">
    <source>
        <dbReference type="HAMAP-Rule" id="MF_01374"/>
    </source>
</evidence>
<evidence type="ECO:0000313" key="9">
    <source>
        <dbReference type="EMBL" id="KRQ94306.1"/>
    </source>
</evidence>
<dbReference type="InterPro" id="IPR001279">
    <property type="entry name" value="Metallo-B-lactamas"/>
</dbReference>
<dbReference type="GO" id="GO:0019243">
    <property type="term" value="P:methylglyoxal catabolic process to D-lactate via S-lactoyl-glutathione"/>
    <property type="evidence" value="ECO:0007669"/>
    <property type="project" value="UniProtKB-UniRule"/>
</dbReference>
<dbReference type="GO" id="GO:0046872">
    <property type="term" value="F:metal ion binding"/>
    <property type="evidence" value="ECO:0007669"/>
    <property type="project" value="UniProtKB-KW"/>
</dbReference>
<comment type="catalytic activity">
    <reaction evidence="1 7">
        <text>an S-(2-hydroxyacyl)glutathione + H2O = a 2-hydroxy carboxylate + glutathione + H(+)</text>
        <dbReference type="Rhea" id="RHEA:21864"/>
        <dbReference type="ChEBI" id="CHEBI:15377"/>
        <dbReference type="ChEBI" id="CHEBI:15378"/>
        <dbReference type="ChEBI" id="CHEBI:57925"/>
        <dbReference type="ChEBI" id="CHEBI:58896"/>
        <dbReference type="ChEBI" id="CHEBI:71261"/>
        <dbReference type="EC" id="3.1.2.6"/>
    </reaction>
</comment>
<dbReference type="EC" id="3.1.2.6" evidence="7"/>
<comment type="subunit">
    <text evidence="7">Monomer.</text>
</comment>
<feature type="binding site" evidence="7">
    <location>
        <position position="61"/>
    </location>
    <ligand>
        <name>Zn(2+)</name>
        <dbReference type="ChEBI" id="CHEBI:29105"/>
        <label>2</label>
    </ligand>
</feature>
<dbReference type="HAMAP" id="MF_01374">
    <property type="entry name" value="Glyoxalase_2"/>
    <property type="match status" value="1"/>
</dbReference>
<dbReference type="GO" id="GO:0004416">
    <property type="term" value="F:hydroxyacylglutathione hydrolase activity"/>
    <property type="evidence" value="ECO:0007669"/>
    <property type="project" value="UniProtKB-UniRule"/>
</dbReference>
<evidence type="ECO:0000256" key="5">
    <source>
        <dbReference type="ARBA" id="ARBA00022801"/>
    </source>
</evidence>
<feature type="binding site" evidence="7">
    <location>
        <position position="133"/>
    </location>
    <ligand>
        <name>Zn(2+)</name>
        <dbReference type="ChEBI" id="CHEBI:29105"/>
        <label>1</label>
    </ligand>
</feature>
<evidence type="ECO:0000313" key="10">
    <source>
        <dbReference type="Proteomes" id="UP000050863"/>
    </source>
</evidence>
<feature type="binding site" evidence="7">
    <location>
        <position position="60"/>
    </location>
    <ligand>
        <name>Zn(2+)</name>
        <dbReference type="ChEBI" id="CHEBI:29105"/>
        <label>2</label>
    </ligand>
</feature>
<feature type="binding site" evidence="7">
    <location>
        <position position="56"/>
    </location>
    <ligand>
        <name>Zn(2+)</name>
        <dbReference type="ChEBI" id="CHEBI:29105"/>
        <label>1</label>
    </ligand>
</feature>
<dbReference type="Pfam" id="PF16123">
    <property type="entry name" value="HAGH_C"/>
    <property type="match status" value="1"/>
</dbReference>
<dbReference type="Gene3D" id="3.60.15.10">
    <property type="entry name" value="Ribonuclease Z/Hydroxyacylglutathione hydrolase-like"/>
    <property type="match status" value="1"/>
</dbReference>
<dbReference type="EMBL" id="LLXZ01000218">
    <property type="protein sequence ID" value="KRQ94306.1"/>
    <property type="molecule type" value="Genomic_DNA"/>
</dbReference>
<keyword evidence="6 7" id="KW-0862">Zinc</keyword>
<organism evidence="9 10">
    <name type="scientific">Bradyrhizobium jicamae</name>
    <dbReference type="NCBI Taxonomy" id="280332"/>
    <lineage>
        <taxon>Bacteria</taxon>
        <taxon>Pseudomonadati</taxon>
        <taxon>Pseudomonadota</taxon>
        <taxon>Alphaproteobacteria</taxon>
        <taxon>Hyphomicrobiales</taxon>
        <taxon>Nitrobacteraceae</taxon>
        <taxon>Bradyrhizobium</taxon>
    </lineage>
</organism>
<evidence type="ECO:0000256" key="3">
    <source>
        <dbReference type="ARBA" id="ARBA00006759"/>
    </source>
</evidence>
<comment type="cofactor">
    <cofactor evidence="7">
        <name>Zn(2+)</name>
        <dbReference type="ChEBI" id="CHEBI:29105"/>
    </cofactor>
    <text evidence="7">Binds 2 Zn(2+) ions per subunit.</text>
</comment>
<keyword evidence="10" id="KW-1185">Reference proteome</keyword>
<keyword evidence="4 7" id="KW-0479">Metal-binding</keyword>
<accession>A0A0R3KN49</accession>
<dbReference type="InterPro" id="IPR032282">
    <property type="entry name" value="HAGH_C"/>
</dbReference>
<dbReference type="CDD" id="cd07723">
    <property type="entry name" value="hydroxyacylglutathione_hydrolase_MBL-fold"/>
    <property type="match status" value="1"/>
</dbReference>
<name>A0A0R3KN49_9BRAD</name>
<evidence type="ECO:0000259" key="8">
    <source>
        <dbReference type="SMART" id="SM00849"/>
    </source>
</evidence>
<dbReference type="PIRSF" id="PIRSF005457">
    <property type="entry name" value="Glx"/>
    <property type="match status" value="1"/>
</dbReference>
<evidence type="ECO:0000256" key="2">
    <source>
        <dbReference type="ARBA" id="ARBA00004963"/>
    </source>
</evidence>
<protein>
    <recommendedName>
        <fullName evidence="7">Hydroxyacylglutathione hydrolase</fullName>
        <ecNumber evidence="7">3.1.2.6</ecNumber>
    </recommendedName>
    <alternativeName>
        <fullName evidence="7">Glyoxalase II</fullName>
        <shortName evidence="7">Glx II</shortName>
    </alternativeName>
</protein>
<comment type="pathway">
    <text evidence="2 7">Secondary metabolite metabolism; methylglyoxal degradation; (R)-lactate from methylglyoxal: step 2/2.</text>
</comment>
<proteinExistence type="inferred from homology"/>
<dbReference type="AlphaFoldDB" id="A0A0R3KN49"/>
<dbReference type="RefSeq" id="WP_057840441.1">
    <property type="nucleotide sequence ID" value="NZ_LLXZ01000218.1"/>
</dbReference>
<gene>
    <name evidence="7" type="primary">gloB</name>
    <name evidence="9" type="ORF">CQ12_18195</name>
</gene>